<feature type="compositionally biased region" description="Polar residues" evidence="1">
    <location>
        <begin position="121"/>
        <end position="145"/>
    </location>
</feature>
<dbReference type="AlphaFoldDB" id="A0ABD3R7G5"/>
<evidence type="ECO:0000256" key="1">
    <source>
        <dbReference type="SAM" id="MobiDB-lite"/>
    </source>
</evidence>
<proteinExistence type="predicted"/>
<dbReference type="EMBL" id="JABMIG020000001">
    <property type="protein sequence ID" value="KAL3805946.1"/>
    <property type="molecule type" value="Genomic_DNA"/>
</dbReference>
<dbReference type="Proteomes" id="UP001516023">
    <property type="component" value="Unassembled WGS sequence"/>
</dbReference>
<sequence length="270" mass="30417">MDCDDHDHIGDLRFSLYYHTMSSHSVFDRLSTTPTRASSTRDEQEKRCRMEREQLAAKEAALSSPRAMRVNPAAVAAAASPLMTPKRTSKQQDEFFGRIYKHETACSLAHHYHAEKIAQDPSPTHHSHQLSYSSKPPSPNSQTNPEPSPMKLVIKAKSSKSDSSELDLSTHSEVRISLQNYSAQKLSARSAALSIVDFLFQKEYTHAPHWEVYPATAEQDHDLENVFHVEKKAVLDWKGSLGVKTVSARVRFLREEGEALVEDYCYFVAG</sequence>
<keyword evidence="3" id="KW-1185">Reference proteome</keyword>
<comment type="caution">
    <text evidence="2">The sequence shown here is derived from an EMBL/GenBank/DDBJ whole genome shotgun (WGS) entry which is preliminary data.</text>
</comment>
<reference evidence="2 3" key="1">
    <citation type="journal article" date="2020" name="G3 (Bethesda)">
        <title>Improved Reference Genome for Cyclotella cryptica CCMP332, a Model for Cell Wall Morphogenesis, Salinity Adaptation, and Lipid Production in Diatoms (Bacillariophyta).</title>
        <authorList>
            <person name="Roberts W.R."/>
            <person name="Downey K.M."/>
            <person name="Ruck E.C."/>
            <person name="Traller J.C."/>
            <person name="Alverson A.J."/>
        </authorList>
    </citation>
    <scope>NUCLEOTIDE SEQUENCE [LARGE SCALE GENOMIC DNA]</scope>
    <source>
        <strain evidence="2 3">CCMP332</strain>
    </source>
</reference>
<evidence type="ECO:0000313" key="2">
    <source>
        <dbReference type="EMBL" id="KAL3805946.1"/>
    </source>
</evidence>
<organism evidence="2 3">
    <name type="scientific">Cyclotella cryptica</name>
    <dbReference type="NCBI Taxonomy" id="29204"/>
    <lineage>
        <taxon>Eukaryota</taxon>
        <taxon>Sar</taxon>
        <taxon>Stramenopiles</taxon>
        <taxon>Ochrophyta</taxon>
        <taxon>Bacillariophyta</taxon>
        <taxon>Coscinodiscophyceae</taxon>
        <taxon>Thalassiosirophycidae</taxon>
        <taxon>Stephanodiscales</taxon>
        <taxon>Stephanodiscaceae</taxon>
        <taxon>Cyclotella</taxon>
    </lineage>
</organism>
<accession>A0ABD3R7G5</accession>
<evidence type="ECO:0000313" key="3">
    <source>
        <dbReference type="Proteomes" id="UP001516023"/>
    </source>
</evidence>
<gene>
    <name evidence="2" type="ORF">HJC23_007907</name>
</gene>
<name>A0ABD3R7G5_9STRA</name>
<protein>
    <submittedName>
        <fullName evidence="2">Uncharacterized protein</fullName>
    </submittedName>
</protein>
<feature type="region of interest" description="Disordered" evidence="1">
    <location>
        <begin position="119"/>
        <end position="149"/>
    </location>
</feature>